<dbReference type="Proteomes" id="UP000481153">
    <property type="component" value="Unassembled WGS sequence"/>
</dbReference>
<comment type="caution">
    <text evidence="2">The sequence shown here is derived from an EMBL/GenBank/DDBJ whole genome shotgun (WGS) entry which is preliminary data.</text>
</comment>
<gene>
    <name evidence="2" type="ORF">Ae201684_016157</name>
</gene>
<accession>A0A6G0WDJ8</accession>
<evidence type="ECO:0000313" key="3">
    <source>
        <dbReference type="Proteomes" id="UP000481153"/>
    </source>
</evidence>
<name>A0A6G0WDJ8_9STRA</name>
<dbReference type="VEuPathDB" id="FungiDB:AeMF1_009935"/>
<organism evidence="2 3">
    <name type="scientific">Aphanomyces euteiches</name>
    <dbReference type="NCBI Taxonomy" id="100861"/>
    <lineage>
        <taxon>Eukaryota</taxon>
        <taxon>Sar</taxon>
        <taxon>Stramenopiles</taxon>
        <taxon>Oomycota</taxon>
        <taxon>Saprolegniomycetes</taxon>
        <taxon>Saprolegniales</taxon>
        <taxon>Verrucalvaceae</taxon>
        <taxon>Aphanomyces</taxon>
    </lineage>
</organism>
<proteinExistence type="predicted"/>
<evidence type="ECO:0000313" key="2">
    <source>
        <dbReference type="EMBL" id="KAF0725386.1"/>
    </source>
</evidence>
<dbReference type="EMBL" id="VJMJ01000243">
    <property type="protein sequence ID" value="KAF0725386.1"/>
    <property type="molecule type" value="Genomic_DNA"/>
</dbReference>
<keyword evidence="3" id="KW-1185">Reference proteome</keyword>
<protein>
    <submittedName>
        <fullName evidence="2">Uncharacterized protein</fullName>
    </submittedName>
</protein>
<reference evidence="2 3" key="1">
    <citation type="submission" date="2019-07" db="EMBL/GenBank/DDBJ databases">
        <title>Genomics analysis of Aphanomyces spp. identifies a new class of oomycete effector associated with host adaptation.</title>
        <authorList>
            <person name="Gaulin E."/>
        </authorList>
    </citation>
    <scope>NUCLEOTIDE SEQUENCE [LARGE SCALE GENOMIC DNA]</scope>
    <source>
        <strain evidence="2 3">ATCC 201684</strain>
    </source>
</reference>
<evidence type="ECO:0000256" key="1">
    <source>
        <dbReference type="SAM" id="MobiDB-lite"/>
    </source>
</evidence>
<feature type="compositionally biased region" description="Basic and acidic residues" evidence="1">
    <location>
        <begin position="232"/>
        <end position="242"/>
    </location>
</feature>
<feature type="region of interest" description="Disordered" evidence="1">
    <location>
        <begin position="203"/>
        <end position="249"/>
    </location>
</feature>
<sequence>MEHYKLKQMASDAESSLHKGKERLGLARAALDALVTNHDVLLPKAQQWWQQVHVVLSQFLVEKDRFDRTLLVHWAAECQDFQDKFAAIAAMQKVLLLIPWTIEAFALLHGHPKPSYDALDAILRKSLHESKVLLPLKGVLQRTDQWKSRTQKSVAKLLSAKKIDVAKIQVFLNEYLKMPLTCAWGQKLESLLVELETRDPLLPPPTLDITPPSSPVLKRKSSKSSTTSSKKAKSDNDVDVGKKARAVVS</sequence>
<dbReference type="AlphaFoldDB" id="A0A6G0WDJ8"/>